<protein>
    <recommendedName>
        <fullName evidence="1">Metallo-beta-lactamase domain-containing protein</fullName>
    </recommendedName>
</protein>
<dbReference type="EMBL" id="KI912112">
    <property type="protein sequence ID" value="ETS82022.1"/>
    <property type="molecule type" value="Genomic_DNA"/>
</dbReference>
<organism evidence="2 3">
    <name type="scientific">Pestalotiopsis fici (strain W106-1 / CGMCC3.15140)</name>
    <dbReference type="NCBI Taxonomy" id="1229662"/>
    <lineage>
        <taxon>Eukaryota</taxon>
        <taxon>Fungi</taxon>
        <taxon>Dikarya</taxon>
        <taxon>Ascomycota</taxon>
        <taxon>Pezizomycotina</taxon>
        <taxon>Sordariomycetes</taxon>
        <taxon>Xylariomycetidae</taxon>
        <taxon>Amphisphaeriales</taxon>
        <taxon>Sporocadaceae</taxon>
        <taxon>Pestalotiopsis</taxon>
    </lineage>
</organism>
<dbReference type="Gene3D" id="3.60.15.10">
    <property type="entry name" value="Ribonuclease Z/Hydroxyacylglutathione hydrolase-like"/>
    <property type="match status" value="1"/>
</dbReference>
<dbReference type="AlphaFoldDB" id="W3X9D7"/>
<dbReference type="RefSeq" id="XP_007833796.1">
    <property type="nucleotide sequence ID" value="XM_007835605.1"/>
</dbReference>
<evidence type="ECO:0000313" key="3">
    <source>
        <dbReference type="Proteomes" id="UP000030651"/>
    </source>
</evidence>
<dbReference type="InterPro" id="IPR001279">
    <property type="entry name" value="Metallo-B-lactamas"/>
</dbReference>
<dbReference type="KEGG" id="pfy:PFICI_07024"/>
<proteinExistence type="predicted"/>
<dbReference type="PANTHER" id="PTHR36839">
    <property type="entry name" value="METALLO-BETA-LACTAMASE FAMILY PROTEIN (AFU_ORTHOLOGUE AFUA_5G12770)"/>
    <property type="match status" value="1"/>
</dbReference>
<dbReference type="InterPro" id="IPR036866">
    <property type="entry name" value="RibonucZ/Hydroxyglut_hydro"/>
</dbReference>
<sequence length="336" mass="36775">MSAAAAADKPEYDPEQSGVYLVCSMCGTQFPTTDRDALKTCYICDDPRQYTPGAGQSFTTLDEIRSGGKYQNKFQPLFSAKDGETGDQSAFISIVTEPKLAIGQRAILIRTPAGNVLWDCVTLLDAATEAKIRELGGLAAIVISHPHYYSTHAAWARAFGDCPVYLASEDRRWTTLACPQQVFLAEDQTDFDVPLPGSTSSPGIKILKLGGHFPGSLVLLYQSRLLIADTLYTTPAGLGNWDIDALGAAREGGRPPGLNSYSFMWSIPNMIPLAPDEIERMWSVLKKHGYISTHGAFVGMDIIGKDTAEMRKRILDSMHIQIRYMGYGNHTLLAEK</sequence>
<gene>
    <name evidence="2" type="ORF">PFICI_07024</name>
</gene>
<dbReference type="GeneID" id="19272037"/>
<keyword evidence="3" id="KW-1185">Reference proteome</keyword>
<dbReference type="Pfam" id="PF00753">
    <property type="entry name" value="Lactamase_B"/>
    <property type="match status" value="1"/>
</dbReference>
<accession>W3X9D7</accession>
<name>W3X9D7_PESFW</name>
<evidence type="ECO:0000259" key="1">
    <source>
        <dbReference type="SMART" id="SM00849"/>
    </source>
</evidence>
<evidence type="ECO:0000313" key="2">
    <source>
        <dbReference type="EMBL" id="ETS82022.1"/>
    </source>
</evidence>
<dbReference type="OMA" id="ICADERQ"/>
<dbReference type="eggNOG" id="ENOG502S0TT">
    <property type="taxonomic scope" value="Eukaryota"/>
</dbReference>
<dbReference type="OrthoDB" id="17458at2759"/>
<dbReference type="Proteomes" id="UP000030651">
    <property type="component" value="Unassembled WGS sequence"/>
</dbReference>
<feature type="domain" description="Metallo-beta-lactamase" evidence="1">
    <location>
        <begin position="103"/>
        <end position="282"/>
    </location>
</feature>
<dbReference type="InParanoid" id="W3X9D7"/>
<reference evidence="3" key="1">
    <citation type="journal article" date="2015" name="BMC Genomics">
        <title>Genomic and transcriptomic analysis of the endophytic fungus Pestalotiopsis fici reveals its lifestyle and high potential for synthesis of natural products.</title>
        <authorList>
            <person name="Wang X."/>
            <person name="Zhang X."/>
            <person name="Liu L."/>
            <person name="Xiang M."/>
            <person name="Wang W."/>
            <person name="Sun X."/>
            <person name="Che Y."/>
            <person name="Guo L."/>
            <person name="Liu G."/>
            <person name="Guo L."/>
            <person name="Wang C."/>
            <person name="Yin W.B."/>
            <person name="Stadler M."/>
            <person name="Zhang X."/>
            <person name="Liu X."/>
        </authorList>
    </citation>
    <scope>NUCLEOTIDE SEQUENCE [LARGE SCALE GENOMIC DNA]</scope>
    <source>
        <strain evidence="3">W106-1 / CGMCC3.15140</strain>
    </source>
</reference>
<dbReference type="HOGENOM" id="CLU_047034_1_0_1"/>
<dbReference type="SMART" id="SM00849">
    <property type="entry name" value="Lactamase_B"/>
    <property type="match status" value="1"/>
</dbReference>
<dbReference type="STRING" id="1229662.W3X9D7"/>
<dbReference type="SUPFAM" id="SSF56281">
    <property type="entry name" value="Metallo-hydrolase/oxidoreductase"/>
    <property type="match status" value="1"/>
</dbReference>
<dbReference type="PANTHER" id="PTHR36839:SF1">
    <property type="entry name" value="METALLO-BETA-LACTAMASE FAMILY PROTEIN (AFU_ORTHOLOGUE AFUA_5G12770)"/>
    <property type="match status" value="1"/>
</dbReference>